<feature type="transmembrane region" description="Helical" evidence="8">
    <location>
        <begin position="131"/>
        <end position="147"/>
    </location>
</feature>
<evidence type="ECO:0000256" key="6">
    <source>
        <dbReference type="ARBA" id="ARBA00022989"/>
    </source>
</evidence>
<name>A0A4R3JWU4_9PROT</name>
<comment type="caution">
    <text evidence="10">The sequence shown here is derived from an EMBL/GenBank/DDBJ whole genome shotgun (WGS) entry which is preliminary data.</text>
</comment>
<protein>
    <recommendedName>
        <fullName evidence="9">Glycosyltransferase RgtA/B/C/D-like domain-containing protein</fullName>
    </recommendedName>
</protein>
<feature type="transmembrane region" description="Helical" evidence="8">
    <location>
        <begin position="306"/>
        <end position="323"/>
    </location>
</feature>
<evidence type="ECO:0000256" key="8">
    <source>
        <dbReference type="SAM" id="Phobius"/>
    </source>
</evidence>
<dbReference type="RefSeq" id="WP_126462694.1">
    <property type="nucleotide sequence ID" value="NZ_AP018721.1"/>
</dbReference>
<keyword evidence="2" id="KW-1003">Cell membrane</keyword>
<sequence>MTERDLRHYGLRLLLILAALTIYRVLAAHWLQLELYGDEAYYFGWAQSMEWGYYSKPPMVGWLIWLTTNLCGDAEPCVRLAAYLLYPATAFVLFLLGSRLFAPRVGFWAALAYITLPMVSLGSWFITTDAALLFFWTLALYFLARALDANHWRDWLGLAVALGLGGLSKYSMVFFGLGGLALLIMNPEARRQLRNPRLYVAIGLAFLIFLPNLIWNAQHQFVSVEHTAEISRLDRKWFRPEKLAEFLGGQFIVMGPLLFAAFGHLALRHGFNLVTDRRYQLLFAFSVPALAVFILLAFLTRAFANWGAMAYVAGVLLVAAWWLARNRLRWLQAAIAFNVAIMVGLYHYHALAEFAGIELSRKTDPYSRVAGWRALGGEVQKLLETHPKARLVSDDRKMLAELIYYVRPHPFDALSYNPSGLIGDHYALLHDLKRAPQGEFILIGEHVNAEQLAREFAEVKPLGTIRIPLYRDFEREAAAYWLRDFKGYGR</sequence>
<keyword evidence="5 8" id="KW-0812">Transmembrane</keyword>
<evidence type="ECO:0000259" key="9">
    <source>
        <dbReference type="Pfam" id="PF13231"/>
    </source>
</evidence>
<evidence type="ECO:0000313" key="10">
    <source>
        <dbReference type="EMBL" id="TCS72670.1"/>
    </source>
</evidence>
<dbReference type="InterPro" id="IPR050297">
    <property type="entry name" value="LipidA_mod_glycosyltrf_83"/>
</dbReference>
<dbReference type="Proteomes" id="UP000295135">
    <property type="component" value="Unassembled WGS sequence"/>
</dbReference>
<dbReference type="GO" id="GO:0016763">
    <property type="term" value="F:pentosyltransferase activity"/>
    <property type="evidence" value="ECO:0007669"/>
    <property type="project" value="TreeGrafter"/>
</dbReference>
<evidence type="ECO:0000256" key="5">
    <source>
        <dbReference type="ARBA" id="ARBA00022692"/>
    </source>
</evidence>
<gene>
    <name evidence="10" type="ORF">EDC61_10484</name>
</gene>
<comment type="subcellular location">
    <subcellularLocation>
        <location evidence="1">Cell membrane</location>
        <topology evidence="1">Multi-pass membrane protein</topology>
    </subcellularLocation>
</comment>
<feature type="transmembrane region" description="Helical" evidence="8">
    <location>
        <begin position="80"/>
        <end position="101"/>
    </location>
</feature>
<keyword evidence="3" id="KW-0328">Glycosyltransferase</keyword>
<reference evidence="10 11" key="1">
    <citation type="submission" date="2019-03" db="EMBL/GenBank/DDBJ databases">
        <title>Genomic Encyclopedia of Type Strains, Phase IV (KMG-IV): sequencing the most valuable type-strain genomes for metagenomic binning, comparative biology and taxonomic classification.</title>
        <authorList>
            <person name="Goeker M."/>
        </authorList>
    </citation>
    <scope>NUCLEOTIDE SEQUENCE [LARGE SCALE GENOMIC DNA]</scope>
    <source>
        <strain evidence="10 11">DSM 103923</strain>
    </source>
</reference>
<feature type="transmembrane region" description="Helical" evidence="8">
    <location>
        <begin position="198"/>
        <end position="215"/>
    </location>
</feature>
<evidence type="ECO:0000313" key="11">
    <source>
        <dbReference type="Proteomes" id="UP000295135"/>
    </source>
</evidence>
<keyword evidence="7 8" id="KW-0472">Membrane</keyword>
<keyword evidence="11" id="KW-1185">Reference proteome</keyword>
<evidence type="ECO:0000256" key="3">
    <source>
        <dbReference type="ARBA" id="ARBA00022676"/>
    </source>
</evidence>
<keyword evidence="6 8" id="KW-1133">Transmembrane helix</keyword>
<feature type="transmembrane region" description="Helical" evidence="8">
    <location>
        <begin position="246"/>
        <end position="267"/>
    </location>
</feature>
<evidence type="ECO:0000256" key="7">
    <source>
        <dbReference type="ARBA" id="ARBA00023136"/>
    </source>
</evidence>
<keyword evidence="4" id="KW-0808">Transferase</keyword>
<dbReference type="OrthoDB" id="8933800at2"/>
<evidence type="ECO:0000256" key="4">
    <source>
        <dbReference type="ARBA" id="ARBA00022679"/>
    </source>
</evidence>
<accession>A0A4R3JWU4</accession>
<dbReference type="GO" id="GO:0009103">
    <property type="term" value="P:lipopolysaccharide biosynthetic process"/>
    <property type="evidence" value="ECO:0007669"/>
    <property type="project" value="UniProtKB-ARBA"/>
</dbReference>
<evidence type="ECO:0000256" key="1">
    <source>
        <dbReference type="ARBA" id="ARBA00004651"/>
    </source>
</evidence>
<feature type="transmembrane region" description="Helical" evidence="8">
    <location>
        <begin position="279"/>
        <end position="300"/>
    </location>
</feature>
<evidence type="ECO:0000256" key="2">
    <source>
        <dbReference type="ARBA" id="ARBA00022475"/>
    </source>
</evidence>
<feature type="transmembrane region" description="Helical" evidence="8">
    <location>
        <begin position="330"/>
        <end position="348"/>
    </location>
</feature>
<dbReference type="Pfam" id="PF13231">
    <property type="entry name" value="PMT_2"/>
    <property type="match status" value="1"/>
</dbReference>
<dbReference type="PANTHER" id="PTHR33908">
    <property type="entry name" value="MANNOSYLTRANSFERASE YKCB-RELATED"/>
    <property type="match status" value="1"/>
</dbReference>
<dbReference type="PANTHER" id="PTHR33908:SF11">
    <property type="entry name" value="MEMBRANE PROTEIN"/>
    <property type="match status" value="1"/>
</dbReference>
<dbReference type="GO" id="GO:0005886">
    <property type="term" value="C:plasma membrane"/>
    <property type="evidence" value="ECO:0007669"/>
    <property type="project" value="UniProtKB-SubCell"/>
</dbReference>
<dbReference type="AlphaFoldDB" id="A0A4R3JWU4"/>
<feature type="transmembrane region" description="Helical" evidence="8">
    <location>
        <begin position="12"/>
        <end position="31"/>
    </location>
</feature>
<feature type="domain" description="Glycosyltransferase RgtA/B/C/D-like" evidence="9">
    <location>
        <begin position="55"/>
        <end position="215"/>
    </location>
</feature>
<proteinExistence type="predicted"/>
<organism evidence="10 11">
    <name type="scientific">Sulfuritortus calidifontis</name>
    <dbReference type="NCBI Taxonomy" id="1914471"/>
    <lineage>
        <taxon>Bacteria</taxon>
        <taxon>Pseudomonadati</taxon>
        <taxon>Pseudomonadota</taxon>
        <taxon>Betaproteobacteria</taxon>
        <taxon>Nitrosomonadales</taxon>
        <taxon>Thiobacillaceae</taxon>
        <taxon>Sulfuritortus</taxon>
    </lineage>
</organism>
<feature type="transmembrane region" description="Helical" evidence="8">
    <location>
        <begin position="167"/>
        <end position="186"/>
    </location>
</feature>
<dbReference type="EMBL" id="SLZY01000004">
    <property type="protein sequence ID" value="TCS72670.1"/>
    <property type="molecule type" value="Genomic_DNA"/>
</dbReference>
<dbReference type="InterPro" id="IPR038731">
    <property type="entry name" value="RgtA/B/C-like"/>
</dbReference>